<organism evidence="3">
    <name type="scientific">hydrothermal vent metagenome</name>
    <dbReference type="NCBI Taxonomy" id="652676"/>
    <lineage>
        <taxon>unclassified sequences</taxon>
        <taxon>metagenomes</taxon>
        <taxon>ecological metagenomes</taxon>
    </lineage>
</organism>
<feature type="domain" description="CBU-0592-like" evidence="2">
    <location>
        <begin position="11"/>
        <end position="84"/>
    </location>
</feature>
<keyword evidence="1" id="KW-0472">Membrane</keyword>
<dbReference type="AlphaFoldDB" id="A0A3B1AI71"/>
<sequence length="89" mass="9681">MLIITLETTLQITGMLGAAMLLYAYAMISKGRLSNSSLSYHIYNLIGAFLVGLNTAYMAAIGALILNVAWMFIAIWHLVKIARQTEGSA</sequence>
<protein>
    <recommendedName>
        <fullName evidence="2">CBU-0592-like domain-containing protein</fullName>
    </recommendedName>
</protein>
<keyword evidence="1" id="KW-0812">Transmembrane</keyword>
<feature type="transmembrane region" description="Helical" evidence="1">
    <location>
        <begin position="12"/>
        <end position="28"/>
    </location>
</feature>
<dbReference type="InterPro" id="IPR058058">
    <property type="entry name" value="CBU_0592-like"/>
</dbReference>
<gene>
    <name evidence="3" type="ORF">MNBD_GAMMA26-1631</name>
</gene>
<evidence type="ECO:0000259" key="2">
    <source>
        <dbReference type="Pfam" id="PF26604"/>
    </source>
</evidence>
<keyword evidence="1" id="KW-1133">Transmembrane helix</keyword>
<proteinExistence type="predicted"/>
<dbReference type="EMBL" id="UOFX01000006">
    <property type="protein sequence ID" value="VAX05599.1"/>
    <property type="molecule type" value="Genomic_DNA"/>
</dbReference>
<evidence type="ECO:0000313" key="3">
    <source>
        <dbReference type="EMBL" id="VAX05599.1"/>
    </source>
</evidence>
<feature type="transmembrane region" description="Helical" evidence="1">
    <location>
        <begin position="40"/>
        <end position="73"/>
    </location>
</feature>
<reference evidence="3" key="1">
    <citation type="submission" date="2018-06" db="EMBL/GenBank/DDBJ databases">
        <authorList>
            <person name="Zhirakovskaya E."/>
        </authorList>
    </citation>
    <scope>NUCLEOTIDE SEQUENCE</scope>
</reference>
<evidence type="ECO:0000256" key="1">
    <source>
        <dbReference type="SAM" id="Phobius"/>
    </source>
</evidence>
<accession>A0A3B1AI71</accession>
<dbReference type="NCBIfam" id="NF047864">
    <property type="entry name" value="CBU_0592_membra"/>
    <property type="match status" value="1"/>
</dbReference>
<dbReference type="Pfam" id="PF26604">
    <property type="entry name" value="CBU_0592"/>
    <property type="match status" value="1"/>
</dbReference>
<name>A0A3B1AI71_9ZZZZ</name>